<evidence type="ECO:0000313" key="3">
    <source>
        <dbReference type="Proteomes" id="UP001501391"/>
    </source>
</evidence>
<feature type="compositionally biased region" description="Low complexity" evidence="1">
    <location>
        <begin position="75"/>
        <end position="96"/>
    </location>
</feature>
<feature type="region of interest" description="Disordered" evidence="1">
    <location>
        <begin position="1"/>
        <end position="30"/>
    </location>
</feature>
<evidence type="ECO:0000313" key="2">
    <source>
        <dbReference type="EMBL" id="GAA2203070.1"/>
    </source>
</evidence>
<dbReference type="RefSeq" id="WP_260335535.1">
    <property type="nucleotide sequence ID" value="NZ_BAAAOQ010000026.1"/>
</dbReference>
<gene>
    <name evidence="2" type="ORF">GCM10009787_64630</name>
</gene>
<proteinExistence type="predicted"/>
<dbReference type="PRINTS" id="PR01217">
    <property type="entry name" value="PRICHEXTENSN"/>
</dbReference>
<reference evidence="2 3" key="1">
    <citation type="journal article" date="2019" name="Int. J. Syst. Evol. Microbiol.">
        <title>The Global Catalogue of Microorganisms (GCM) 10K type strain sequencing project: providing services to taxonomists for standard genome sequencing and annotation.</title>
        <authorList>
            <consortium name="The Broad Institute Genomics Platform"/>
            <consortium name="The Broad Institute Genome Sequencing Center for Infectious Disease"/>
            <person name="Wu L."/>
            <person name="Ma J."/>
        </authorList>
    </citation>
    <scope>NUCLEOTIDE SEQUENCE [LARGE SCALE GENOMIC DNA]</scope>
    <source>
        <strain evidence="2 3">JCM 14924</strain>
    </source>
</reference>
<organism evidence="2 3">
    <name type="scientific">Streptomyces bangladeshensis</name>
    <dbReference type="NCBI Taxonomy" id="295352"/>
    <lineage>
        <taxon>Bacteria</taxon>
        <taxon>Bacillati</taxon>
        <taxon>Actinomycetota</taxon>
        <taxon>Actinomycetes</taxon>
        <taxon>Kitasatosporales</taxon>
        <taxon>Streptomycetaceae</taxon>
        <taxon>Streptomyces</taxon>
    </lineage>
</organism>
<dbReference type="Proteomes" id="UP001501391">
    <property type="component" value="Unassembled WGS sequence"/>
</dbReference>
<dbReference type="EMBL" id="BAAAOQ010000026">
    <property type="protein sequence ID" value="GAA2203070.1"/>
    <property type="molecule type" value="Genomic_DNA"/>
</dbReference>
<feature type="compositionally biased region" description="Basic residues" evidence="1">
    <location>
        <begin position="17"/>
        <end position="30"/>
    </location>
</feature>
<accession>A0ABN3C1G5</accession>
<protein>
    <submittedName>
        <fullName evidence="2">Uncharacterized protein</fullName>
    </submittedName>
</protein>
<feature type="compositionally biased region" description="Pro residues" evidence="1">
    <location>
        <begin position="108"/>
        <end position="123"/>
    </location>
</feature>
<feature type="compositionally biased region" description="Pro residues" evidence="1">
    <location>
        <begin position="131"/>
        <end position="160"/>
    </location>
</feature>
<comment type="caution">
    <text evidence="2">The sequence shown here is derived from an EMBL/GenBank/DDBJ whole genome shotgun (WGS) entry which is preliminary data.</text>
</comment>
<sequence>MTPIPEQFRAGQERAPGVRRGRHRKPRPRKALLAAGGLALAAGVLSLVRISPQSGVGASGTAEAGPRLDLDGRAPAHPAKPGTPTTATPTALPSATSAMGGRSLAPTPTGPPPRTAPARPTAPPDHTAVPTPLPTAPRGTPHPGPPATAPAPRTPHPTPAPTRTAEPDRAPGVCVPVIGLCVDVLGDG</sequence>
<feature type="region of interest" description="Disordered" evidence="1">
    <location>
        <begin position="53"/>
        <end position="172"/>
    </location>
</feature>
<name>A0ABN3C1G5_9ACTN</name>
<keyword evidence="3" id="KW-1185">Reference proteome</keyword>
<evidence type="ECO:0000256" key="1">
    <source>
        <dbReference type="SAM" id="MobiDB-lite"/>
    </source>
</evidence>